<evidence type="ECO:0000256" key="1">
    <source>
        <dbReference type="ARBA" id="ARBA00001946"/>
    </source>
</evidence>
<dbReference type="PANTHER" id="PTHR11081">
    <property type="entry name" value="FLAP ENDONUCLEASE FAMILY MEMBER"/>
    <property type="match status" value="1"/>
</dbReference>
<dbReference type="GO" id="GO:0005737">
    <property type="term" value="C:cytoplasm"/>
    <property type="evidence" value="ECO:0007669"/>
    <property type="project" value="TreeGrafter"/>
</dbReference>
<keyword evidence="3" id="KW-0479">Metal-binding</keyword>
<dbReference type="PANTHER" id="PTHR11081:SF69">
    <property type="entry name" value="XP-G FAMILY NUCLEASE"/>
    <property type="match status" value="1"/>
</dbReference>
<gene>
    <name evidence="8" type="ORF">BCR35DRAFT_328048</name>
</gene>
<evidence type="ECO:0000256" key="4">
    <source>
        <dbReference type="ARBA" id="ARBA00022801"/>
    </source>
</evidence>
<dbReference type="InterPro" id="IPR006084">
    <property type="entry name" value="XPG/Rad2"/>
</dbReference>
<dbReference type="SUPFAM" id="SSF47807">
    <property type="entry name" value="5' to 3' exonuclease, C-terminal subdomain"/>
    <property type="match status" value="1"/>
</dbReference>
<feature type="domain" description="XPG N-terminal" evidence="7">
    <location>
        <begin position="1"/>
        <end position="104"/>
    </location>
</feature>
<dbReference type="GO" id="GO:0046872">
    <property type="term" value="F:metal ion binding"/>
    <property type="evidence" value="ECO:0007669"/>
    <property type="project" value="UniProtKB-KW"/>
</dbReference>
<feature type="region of interest" description="Disordered" evidence="6">
    <location>
        <begin position="185"/>
        <end position="218"/>
    </location>
</feature>
<dbReference type="GO" id="GO:0005634">
    <property type="term" value="C:nucleus"/>
    <property type="evidence" value="ECO:0007669"/>
    <property type="project" value="TreeGrafter"/>
</dbReference>
<dbReference type="SMART" id="SM00279">
    <property type="entry name" value="HhH2"/>
    <property type="match status" value="1"/>
</dbReference>
<feature type="compositionally biased region" description="Polar residues" evidence="6">
    <location>
        <begin position="136"/>
        <end position="145"/>
    </location>
</feature>
<dbReference type="GO" id="GO:0017108">
    <property type="term" value="F:5'-flap endonuclease activity"/>
    <property type="evidence" value="ECO:0007669"/>
    <property type="project" value="TreeGrafter"/>
</dbReference>
<name>A0A1Y2G4X2_9BASI</name>
<protein>
    <submittedName>
        <fullName evidence="8">PIN domain-like protein</fullName>
    </submittedName>
</protein>
<evidence type="ECO:0000259" key="7">
    <source>
        <dbReference type="SMART" id="SM00485"/>
    </source>
</evidence>
<dbReference type="InParanoid" id="A0A1Y2G4X2"/>
<accession>A0A1Y2G4X2</accession>
<dbReference type="Pfam" id="PF00867">
    <property type="entry name" value="XPG_I"/>
    <property type="match status" value="1"/>
</dbReference>
<evidence type="ECO:0000313" key="9">
    <source>
        <dbReference type="Proteomes" id="UP000193467"/>
    </source>
</evidence>
<dbReference type="InterPro" id="IPR029060">
    <property type="entry name" value="PIN-like_dom_sf"/>
</dbReference>
<keyword evidence="2" id="KW-0540">Nuclease</keyword>
<organism evidence="8 9">
    <name type="scientific">Leucosporidium creatinivorum</name>
    <dbReference type="NCBI Taxonomy" id="106004"/>
    <lineage>
        <taxon>Eukaryota</taxon>
        <taxon>Fungi</taxon>
        <taxon>Dikarya</taxon>
        <taxon>Basidiomycota</taxon>
        <taxon>Pucciniomycotina</taxon>
        <taxon>Microbotryomycetes</taxon>
        <taxon>Leucosporidiales</taxon>
        <taxon>Leucosporidium</taxon>
    </lineage>
</organism>
<dbReference type="Proteomes" id="UP000193467">
    <property type="component" value="Unassembled WGS sequence"/>
</dbReference>
<comment type="caution">
    <text evidence="8">The sequence shown here is derived from an EMBL/GenBank/DDBJ whole genome shotgun (WGS) entry which is preliminary data.</text>
</comment>
<evidence type="ECO:0000256" key="2">
    <source>
        <dbReference type="ARBA" id="ARBA00022722"/>
    </source>
</evidence>
<dbReference type="Pfam" id="PF00752">
    <property type="entry name" value="XPG_N"/>
    <property type="match status" value="1"/>
</dbReference>
<dbReference type="FunCoup" id="A0A1Y2G4X2">
    <property type="interactions" value="135"/>
</dbReference>
<dbReference type="InterPro" id="IPR006085">
    <property type="entry name" value="XPG_DNA_repair_N"/>
</dbReference>
<keyword evidence="4" id="KW-0378">Hydrolase</keyword>
<dbReference type="GO" id="GO:0008409">
    <property type="term" value="F:5'-3' exonuclease activity"/>
    <property type="evidence" value="ECO:0007669"/>
    <property type="project" value="TreeGrafter"/>
</dbReference>
<dbReference type="OrthoDB" id="31113at2759"/>
<keyword evidence="5" id="KW-0460">Magnesium</keyword>
<feature type="compositionally biased region" description="Low complexity" evidence="6">
    <location>
        <begin position="259"/>
        <end position="303"/>
    </location>
</feature>
<dbReference type="Gene3D" id="1.10.150.20">
    <property type="entry name" value="5' to 3' exonuclease, C-terminal subdomain"/>
    <property type="match status" value="1"/>
</dbReference>
<dbReference type="InterPro" id="IPR008918">
    <property type="entry name" value="HhH2"/>
</dbReference>
<keyword evidence="9" id="KW-1185">Reference proteome</keyword>
<dbReference type="GO" id="GO:0003677">
    <property type="term" value="F:DNA binding"/>
    <property type="evidence" value="ECO:0007669"/>
    <property type="project" value="InterPro"/>
</dbReference>
<dbReference type="Gene3D" id="3.40.50.1010">
    <property type="entry name" value="5'-nuclease"/>
    <property type="match status" value="2"/>
</dbReference>
<dbReference type="InterPro" id="IPR036279">
    <property type="entry name" value="5-3_exonuclease_C_sf"/>
</dbReference>
<comment type="cofactor">
    <cofactor evidence="1">
        <name>Mg(2+)</name>
        <dbReference type="ChEBI" id="CHEBI:18420"/>
    </cofactor>
</comment>
<proteinExistence type="predicted"/>
<evidence type="ECO:0000256" key="3">
    <source>
        <dbReference type="ARBA" id="ARBA00022723"/>
    </source>
</evidence>
<feature type="region of interest" description="Disordered" evidence="6">
    <location>
        <begin position="244"/>
        <end position="331"/>
    </location>
</feature>
<dbReference type="GO" id="GO:0006281">
    <property type="term" value="P:DNA repair"/>
    <property type="evidence" value="ECO:0007669"/>
    <property type="project" value="UniProtKB-ARBA"/>
</dbReference>
<dbReference type="PRINTS" id="PR00853">
    <property type="entry name" value="XPGRADSUPER"/>
</dbReference>
<dbReference type="AlphaFoldDB" id="A0A1Y2G4X2"/>
<evidence type="ECO:0000256" key="6">
    <source>
        <dbReference type="SAM" id="MobiDB-lite"/>
    </source>
</evidence>
<sequence>MGVKNLSHIIKKLAPSSVTPYPSLSALPLRRLAIDTNLLLNKLHFSRPAPELGRPSRHLNHDLYCFLKMLERGGFESIMVFDGAGRVPQKEKELKLRSERRMLQVERMIAEQERGRRLQQVAALSAVRSAGAPETNRWQPTTYSLSPPLFKPADPERIPLAPELAEGRALGEDLEPLGAVQVGSATAEEHGGLSTPSKMDGDTPESTSAEEELTPSSFETFGETLRQALREMLPPAARGVFPSEASSITLSPPPEPLATPTSVTPSPSPPSDAFAPSPFPSANLSQPSTASSSLAPTPLPHLTEPSTYPVTSPPASLPPLFSTPESPTDVVQAATSAQLEMLHEHFRSDVSNPIYSKNQRELALQAERTVSAVATAPRLASSPSASLWTTCDDSGFIEDDADISVKKESSLMELQGFEVEELDHSDVGDELGAVIEASQDAEALVQALGLPLVKPSADRPYEAEGLCSTLYSMNRADYVVSEDTDVAVYGAPLLRKVNILRNPLASSLGEEKAEVTQYMNLLDSEALRRELGLSKEQFVDFALMCGTDFTDRIRQIGPARALKAIREFGSIEGYLSSPTAKYLPTDVQHYLKRISSARELFHEPPPLPDDVSLERRKPARDLATLLRGWGVDKDDVEE</sequence>
<dbReference type="InterPro" id="IPR006086">
    <property type="entry name" value="XPG-I_dom"/>
</dbReference>
<evidence type="ECO:0000256" key="5">
    <source>
        <dbReference type="ARBA" id="ARBA00022842"/>
    </source>
</evidence>
<dbReference type="SUPFAM" id="SSF88723">
    <property type="entry name" value="PIN domain-like"/>
    <property type="match status" value="1"/>
</dbReference>
<dbReference type="EMBL" id="MCGR01000001">
    <property type="protein sequence ID" value="ORY92972.1"/>
    <property type="molecule type" value="Genomic_DNA"/>
</dbReference>
<dbReference type="STRING" id="106004.A0A1Y2G4X2"/>
<reference evidence="8 9" key="1">
    <citation type="submission" date="2016-07" db="EMBL/GenBank/DDBJ databases">
        <title>Pervasive Adenine N6-methylation of Active Genes in Fungi.</title>
        <authorList>
            <consortium name="DOE Joint Genome Institute"/>
            <person name="Mondo S.J."/>
            <person name="Dannebaum R.O."/>
            <person name="Kuo R.C."/>
            <person name="Labutti K."/>
            <person name="Haridas S."/>
            <person name="Kuo A."/>
            <person name="Salamov A."/>
            <person name="Ahrendt S.R."/>
            <person name="Lipzen A."/>
            <person name="Sullivan W."/>
            <person name="Andreopoulos W.B."/>
            <person name="Clum A."/>
            <person name="Lindquist E."/>
            <person name="Daum C."/>
            <person name="Ramamoorthy G.K."/>
            <person name="Gryganskyi A."/>
            <person name="Culley D."/>
            <person name="Magnuson J.K."/>
            <person name="James T.Y."/>
            <person name="O'Malley M.A."/>
            <person name="Stajich J.E."/>
            <person name="Spatafora J.W."/>
            <person name="Visel A."/>
            <person name="Grigoriev I.V."/>
        </authorList>
    </citation>
    <scope>NUCLEOTIDE SEQUENCE [LARGE SCALE GENOMIC DNA]</scope>
    <source>
        <strain evidence="8 9">62-1032</strain>
    </source>
</reference>
<dbReference type="SMART" id="SM00485">
    <property type="entry name" value="XPGN"/>
    <property type="match status" value="1"/>
</dbReference>
<feature type="region of interest" description="Disordered" evidence="6">
    <location>
        <begin position="132"/>
        <end position="156"/>
    </location>
</feature>
<evidence type="ECO:0000313" key="8">
    <source>
        <dbReference type="EMBL" id="ORY92972.1"/>
    </source>
</evidence>